<dbReference type="AlphaFoldDB" id="A0A9W9FV75"/>
<feature type="region of interest" description="Disordered" evidence="5">
    <location>
        <begin position="1"/>
        <end position="25"/>
    </location>
</feature>
<dbReference type="InterPro" id="IPR011701">
    <property type="entry name" value="MFS"/>
</dbReference>
<dbReference type="InterPro" id="IPR020846">
    <property type="entry name" value="MFS_dom"/>
</dbReference>
<organism evidence="8 9">
    <name type="scientific">Penicillium angulare</name>
    <dbReference type="NCBI Taxonomy" id="116970"/>
    <lineage>
        <taxon>Eukaryota</taxon>
        <taxon>Fungi</taxon>
        <taxon>Dikarya</taxon>
        <taxon>Ascomycota</taxon>
        <taxon>Pezizomycotina</taxon>
        <taxon>Eurotiomycetes</taxon>
        <taxon>Eurotiomycetidae</taxon>
        <taxon>Eurotiales</taxon>
        <taxon>Aspergillaceae</taxon>
        <taxon>Penicillium</taxon>
    </lineage>
</organism>
<dbReference type="PANTHER" id="PTHR23501">
    <property type="entry name" value="MAJOR FACILITATOR SUPERFAMILY"/>
    <property type="match status" value="1"/>
</dbReference>
<feature type="transmembrane region" description="Helical" evidence="6">
    <location>
        <begin position="102"/>
        <end position="125"/>
    </location>
</feature>
<sequence>MEGNERTPLLQEAREDPIQEPREDEIVNSEKSTSRLVIYGAFMGVFLAAADESLLLSTWSMIASEFDALSWGSWLLMTYNLGYCMSLPVYGVLCGSFGRKNVLLGAYTLFAIGCIVCGTSVSYAQLVFGRFIAGVSGGGMVSLVSILITDLVPPADVAVLRGYANVINATARSLGAPLGGILIDSIGWRWSFYGHLPLIAFCILITIRGVPSDSNKSNFKPEPDESEAPNPGFSGFDFGGLISFFIAIILFFATLQELESANQTWRLATLFSITIVAILTFILVEVYWAKRPLIKLALFRTSIGAYLANQVMMTSSHSVILSNFVPYLIRLQNTTNLFATTKRYKPITVIAVCGLAIGFLVMLLRWRVSFERWELVYLFPSGIFLGILFVTQFTAMSQIAPKEELAQCITTYYFFQQLGSILGPATSVVIVQHSFQKQLERSLKGLPAEKLISKIVNDERFAWNLSPDVLSIVQRAYRHAFQFAPSE</sequence>
<keyword evidence="9" id="KW-1185">Reference proteome</keyword>
<dbReference type="Proteomes" id="UP001149165">
    <property type="component" value="Unassembled WGS sequence"/>
</dbReference>
<comment type="caution">
    <text evidence="8">The sequence shown here is derived from an EMBL/GenBank/DDBJ whole genome shotgun (WGS) entry which is preliminary data.</text>
</comment>
<dbReference type="GO" id="GO:0015174">
    <property type="term" value="F:basic amino acid transmembrane transporter activity"/>
    <property type="evidence" value="ECO:0007669"/>
    <property type="project" value="TreeGrafter"/>
</dbReference>
<accession>A0A9W9FV75</accession>
<evidence type="ECO:0000256" key="5">
    <source>
        <dbReference type="SAM" id="MobiDB-lite"/>
    </source>
</evidence>
<dbReference type="GO" id="GO:0000329">
    <property type="term" value="C:fungal-type vacuole membrane"/>
    <property type="evidence" value="ECO:0007669"/>
    <property type="project" value="TreeGrafter"/>
</dbReference>
<evidence type="ECO:0000256" key="2">
    <source>
        <dbReference type="ARBA" id="ARBA00022692"/>
    </source>
</evidence>
<dbReference type="OrthoDB" id="6770063at2759"/>
<dbReference type="Gene3D" id="1.20.1250.20">
    <property type="entry name" value="MFS general substrate transporter like domains"/>
    <property type="match status" value="1"/>
</dbReference>
<feature type="transmembrane region" description="Helical" evidence="6">
    <location>
        <begin position="131"/>
        <end position="152"/>
    </location>
</feature>
<feature type="transmembrane region" description="Helical" evidence="6">
    <location>
        <begin position="412"/>
        <end position="431"/>
    </location>
</feature>
<name>A0A9W9FV75_9EURO</name>
<dbReference type="PROSITE" id="PS50850">
    <property type="entry name" value="MFS"/>
    <property type="match status" value="1"/>
</dbReference>
<feature type="transmembrane region" description="Helical" evidence="6">
    <location>
        <begin position="267"/>
        <end position="289"/>
    </location>
</feature>
<feature type="domain" description="Major facilitator superfamily (MFS) profile" evidence="7">
    <location>
        <begin position="37"/>
        <end position="487"/>
    </location>
</feature>
<comment type="subcellular location">
    <subcellularLocation>
        <location evidence="1">Membrane</location>
        <topology evidence="1">Multi-pass membrane protein</topology>
    </subcellularLocation>
</comment>
<feature type="transmembrane region" description="Helical" evidence="6">
    <location>
        <begin position="36"/>
        <end position="59"/>
    </location>
</feature>
<dbReference type="EMBL" id="JAPQKH010000003">
    <property type="protein sequence ID" value="KAJ5106685.1"/>
    <property type="molecule type" value="Genomic_DNA"/>
</dbReference>
<keyword evidence="3 6" id="KW-1133">Transmembrane helix</keyword>
<feature type="transmembrane region" description="Helical" evidence="6">
    <location>
        <begin position="231"/>
        <end position="255"/>
    </location>
</feature>
<reference evidence="8" key="1">
    <citation type="submission" date="2022-11" db="EMBL/GenBank/DDBJ databases">
        <authorList>
            <person name="Petersen C."/>
        </authorList>
    </citation>
    <scope>NUCLEOTIDE SEQUENCE</scope>
    <source>
        <strain evidence="8">IBT 30069</strain>
    </source>
</reference>
<evidence type="ECO:0000313" key="8">
    <source>
        <dbReference type="EMBL" id="KAJ5106685.1"/>
    </source>
</evidence>
<dbReference type="Pfam" id="PF07690">
    <property type="entry name" value="MFS_1"/>
    <property type="match status" value="1"/>
</dbReference>
<feature type="transmembrane region" description="Helical" evidence="6">
    <location>
        <begin position="71"/>
        <end position="90"/>
    </location>
</feature>
<dbReference type="PANTHER" id="PTHR23501:SF33">
    <property type="entry name" value="MAJOR FACILITATOR SUPERFAMILY (MFS) PROFILE DOMAIN-CONTAINING PROTEIN"/>
    <property type="match status" value="1"/>
</dbReference>
<keyword evidence="2 6" id="KW-0812">Transmembrane</keyword>
<evidence type="ECO:0000313" key="9">
    <source>
        <dbReference type="Proteomes" id="UP001149165"/>
    </source>
</evidence>
<protein>
    <submittedName>
        <fullName evidence="8">Major facilitator superfamily domain-containing protein</fullName>
    </submittedName>
</protein>
<evidence type="ECO:0000256" key="1">
    <source>
        <dbReference type="ARBA" id="ARBA00004141"/>
    </source>
</evidence>
<keyword evidence="4 6" id="KW-0472">Membrane</keyword>
<dbReference type="SUPFAM" id="SSF103473">
    <property type="entry name" value="MFS general substrate transporter"/>
    <property type="match status" value="1"/>
</dbReference>
<gene>
    <name evidence="8" type="ORF">N7456_003360</name>
</gene>
<feature type="transmembrane region" description="Helical" evidence="6">
    <location>
        <begin position="347"/>
        <end position="364"/>
    </location>
</feature>
<evidence type="ECO:0000259" key="7">
    <source>
        <dbReference type="PROSITE" id="PS50850"/>
    </source>
</evidence>
<evidence type="ECO:0000256" key="4">
    <source>
        <dbReference type="ARBA" id="ARBA00023136"/>
    </source>
</evidence>
<evidence type="ECO:0000256" key="6">
    <source>
        <dbReference type="SAM" id="Phobius"/>
    </source>
</evidence>
<feature type="compositionally biased region" description="Basic and acidic residues" evidence="5">
    <location>
        <begin position="12"/>
        <end position="25"/>
    </location>
</feature>
<dbReference type="InterPro" id="IPR036259">
    <property type="entry name" value="MFS_trans_sf"/>
</dbReference>
<feature type="transmembrane region" description="Helical" evidence="6">
    <location>
        <begin position="192"/>
        <end position="211"/>
    </location>
</feature>
<proteinExistence type="predicted"/>
<feature type="transmembrane region" description="Helical" evidence="6">
    <location>
        <begin position="376"/>
        <end position="400"/>
    </location>
</feature>
<evidence type="ECO:0000256" key="3">
    <source>
        <dbReference type="ARBA" id="ARBA00022989"/>
    </source>
</evidence>
<reference evidence="8" key="2">
    <citation type="journal article" date="2023" name="IMA Fungus">
        <title>Comparative genomic study of the Penicillium genus elucidates a diverse pangenome and 15 lateral gene transfer events.</title>
        <authorList>
            <person name="Petersen C."/>
            <person name="Sorensen T."/>
            <person name="Nielsen M.R."/>
            <person name="Sondergaard T.E."/>
            <person name="Sorensen J.L."/>
            <person name="Fitzpatrick D.A."/>
            <person name="Frisvad J.C."/>
            <person name="Nielsen K.L."/>
        </authorList>
    </citation>
    <scope>NUCLEOTIDE SEQUENCE</scope>
    <source>
        <strain evidence="8">IBT 30069</strain>
    </source>
</reference>